<name>A0ACB9B796_ARCLA</name>
<sequence length="535" mass="57626">MTHLQKQKQSFAFEMPVPAALLAYADPNAPSVRKYRESMGFPEPEIPTQDLEPVSRAESVRVQHTTGVVEQESEQRENIERGSGVGQPSVLEGVGTQAQSAMHLVIPTSQPEISIIPQLGTQEENPNESQNSERTISVGQASSSSTSVPLATSEQDAANQRNDQNDNTDDNMGHSFRFLENVSLHQSLGSTTRDLDLEGVDSTIRNIIFDSGVIRQEEGVLVENPENVRTRVNVEKEHGERECIQTYHSRRAATSTTSPHVLRAGGIETDISRPLMHMHTSANHSIASQQAMVSSLHGDLAHTLSTFHSEMAGIEIRAQLPPSSTSFSAPLSLEPIVTSVFIPRTQPIISATIGSLSAPIGTSVVAPHSGLQGSGGSPVIANTMPALSTGHTVVSSTAVLTGSLSSPGVSLPEFVSREFLNDALKVVENSLSQKFQSEMCKETEKFEEEIGKVMRMLKGKNPVIEDPEQTVPPPSVPQPSPVQSVSELKSLLLAHLLSEAPGDQTGADLIGLLRQQSQPIVSQVPVDYVTQSQFN</sequence>
<proteinExistence type="predicted"/>
<organism evidence="1 2">
    <name type="scientific">Arctium lappa</name>
    <name type="common">Greater burdock</name>
    <name type="synonym">Lappa major</name>
    <dbReference type="NCBI Taxonomy" id="4217"/>
    <lineage>
        <taxon>Eukaryota</taxon>
        <taxon>Viridiplantae</taxon>
        <taxon>Streptophyta</taxon>
        <taxon>Embryophyta</taxon>
        <taxon>Tracheophyta</taxon>
        <taxon>Spermatophyta</taxon>
        <taxon>Magnoliopsida</taxon>
        <taxon>eudicotyledons</taxon>
        <taxon>Gunneridae</taxon>
        <taxon>Pentapetalae</taxon>
        <taxon>asterids</taxon>
        <taxon>campanulids</taxon>
        <taxon>Asterales</taxon>
        <taxon>Asteraceae</taxon>
        <taxon>Carduoideae</taxon>
        <taxon>Cardueae</taxon>
        <taxon>Arctiinae</taxon>
        <taxon>Arctium</taxon>
    </lineage>
</organism>
<dbReference type="EMBL" id="CM042052">
    <property type="protein sequence ID" value="KAI3718249.1"/>
    <property type="molecule type" value="Genomic_DNA"/>
</dbReference>
<reference evidence="1 2" key="2">
    <citation type="journal article" date="2022" name="Mol. Ecol. Resour.">
        <title>The genomes of chicory, endive, great burdock and yacon provide insights into Asteraceae paleo-polyploidization history and plant inulin production.</title>
        <authorList>
            <person name="Fan W."/>
            <person name="Wang S."/>
            <person name="Wang H."/>
            <person name="Wang A."/>
            <person name="Jiang F."/>
            <person name="Liu H."/>
            <person name="Zhao H."/>
            <person name="Xu D."/>
            <person name="Zhang Y."/>
        </authorList>
    </citation>
    <scope>NUCLEOTIDE SEQUENCE [LARGE SCALE GENOMIC DNA]</scope>
    <source>
        <strain evidence="2">cv. Niubang</strain>
    </source>
</reference>
<comment type="caution">
    <text evidence="1">The sequence shown here is derived from an EMBL/GenBank/DDBJ whole genome shotgun (WGS) entry which is preliminary data.</text>
</comment>
<keyword evidence="2" id="KW-1185">Reference proteome</keyword>
<accession>A0ACB9B796</accession>
<gene>
    <name evidence="1" type="ORF">L6452_19111</name>
</gene>
<reference evidence="2" key="1">
    <citation type="journal article" date="2022" name="Mol. Ecol. Resour.">
        <title>The genomes of chicory, endive, great burdock and yacon provide insights into Asteraceae palaeo-polyploidization history and plant inulin production.</title>
        <authorList>
            <person name="Fan W."/>
            <person name="Wang S."/>
            <person name="Wang H."/>
            <person name="Wang A."/>
            <person name="Jiang F."/>
            <person name="Liu H."/>
            <person name="Zhao H."/>
            <person name="Xu D."/>
            <person name="Zhang Y."/>
        </authorList>
    </citation>
    <scope>NUCLEOTIDE SEQUENCE [LARGE SCALE GENOMIC DNA]</scope>
    <source>
        <strain evidence="2">cv. Niubang</strain>
    </source>
</reference>
<evidence type="ECO:0000313" key="1">
    <source>
        <dbReference type="EMBL" id="KAI3718249.1"/>
    </source>
</evidence>
<dbReference type="Proteomes" id="UP001055879">
    <property type="component" value="Linkage Group LG06"/>
</dbReference>
<evidence type="ECO:0000313" key="2">
    <source>
        <dbReference type="Proteomes" id="UP001055879"/>
    </source>
</evidence>
<protein>
    <submittedName>
        <fullName evidence="1">Uncharacterized protein</fullName>
    </submittedName>
</protein>